<dbReference type="AlphaFoldDB" id="A0A2T3ZWW5"/>
<keyword evidence="1" id="KW-0732">Signal</keyword>
<sequence length="149" mass="16751">MSGLWRLSVCLFYFIFLIRRSAPLTHGALSAISIEPGLGEGQKIDRWGTFDPLKNWNGHEKGHGFELLSLGGRFCLFVILLCFPLRRCTAAGGYGGRWHERDGWMINPLVQNQAGLCFLAEMNVMVVSRVNDKMILPVSNVDVLWLDVV</sequence>
<dbReference type="RefSeq" id="XP_024768976.1">
    <property type="nucleotide sequence ID" value="XM_024913993.1"/>
</dbReference>
<accession>A0A2T3ZWW5</accession>
<evidence type="ECO:0000256" key="1">
    <source>
        <dbReference type="SAM" id="SignalP"/>
    </source>
</evidence>
<organism evidence="2 3">
    <name type="scientific">Trichoderma harzianum CBS 226.95</name>
    <dbReference type="NCBI Taxonomy" id="983964"/>
    <lineage>
        <taxon>Eukaryota</taxon>
        <taxon>Fungi</taxon>
        <taxon>Dikarya</taxon>
        <taxon>Ascomycota</taxon>
        <taxon>Pezizomycotina</taxon>
        <taxon>Sordariomycetes</taxon>
        <taxon>Hypocreomycetidae</taxon>
        <taxon>Hypocreales</taxon>
        <taxon>Hypocreaceae</taxon>
        <taxon>Trichoderma</taxon>
    </lineage>
</organism>
<dbReference type="GeneID" id="36622558"/>
<feature type="chain" id="PRO_5015401460" description="Secreted protein" evidence="1">
    <location>
        <begin position="24"/>
        <end position="149"/>
    </location>
</feature>
<keyword evidence="3" id="KW-1185">Reference proteome</keyword>
<protein>
    <recommendedName>
        <fullName evidence="4">Secreted protein</fullName>
    </recommendedName>
</protein>
<evidence type="ECO:0000313" key="2">
    <source>
        <dbReference type="EMBL" id="PTB49299.1"/>
    </source>
</evidence>
<reference evidence="2 3" key="1">
    <citation type="submission" date="2016-07" db="EMBL/GenBank/DDBJ databases">
        <title>Multiple horizontal gene transfer events from other fungi enriched the ability of initially mycotrophic Trichoderma (Ascomycota) to feed on dead plant biomass.</title>
        <authorList>
            <consortium name="DOE Joint Genome Institute"/>
            <person name="Aerts A."/>
            <person name="Atanasova L."/>
            <person name="Chenthamara K."/>
            <person name="Zhang J."/>
            <person name="Grujic M."/>
            <person name="Henrissat B."/>
            <person name="Kuo A."/>
            <person name="Salamov A."/>
            <person name="Lipzen A."/>
            <person name="Labutti K."/>
            <person name="Barry K."/>
            <person name="Miao Y."/>
            <person name="Rahimi M.J."/>
            <person name="Shen Q."/>
            <person name="Grigoriev I.V."/>
            <person name="Kubicek C.P."/>
            <person name="Druzhinina I.S."/>
        </authorList>
    </citation>
    <scope>NUCLEOTIDE SEQUENCE [LARGE SCALE GENOMIC DNA]</scope>
    <source>
        <strain evidence="2 3">CBS 226.95</strain>
    </source>
</reference>
<evidence type="ECO:0000313" key="3">
    <source>
        <dbReference type="Proteomes" id="UP000241690"/>
    </source>
</evidence>
<gene>
    <name evidence="2" type="ORF">M431DRAFT_277412</name>
</gene>
<proteinExistence type="predicted"/>
<dbReference type="Proteomes" id="UP000241690">
    <property type="component" value="Unassembled WGS sequence"/>
</dbReference>
<feature type="signal peptide" evidence="1">
    <location>
        <begin position="1"/>
        <end position="23"/>
    </location>
</feature>
<evidence type="ECO:0008006" key="4">
    <source>
        <dbReference type="Google" id="ProtNLM"/>
    </source>
</evidence>
<name>A0A2T3ZWW5_TRIHA</name>
<dbReference type="EMBL" id="KZ679693">
    <property type="protein sequence ID" value="PTB49299.1"/>
    <property type="molecule type" value="Genomic_DNA"/>
</dbReference>